<gene>
    <name evidence="3" type="ORF">KSZ_18360</name>
</gene>
<dbReference type="PRINTS" id="PR00081">
    <property type="entry name" value="GDHRDH"/>
</dbReference>
<dbReference type="InterPro" id="IPR036291">
    <property type="entry name" value="NAD(P)-bd_dom_sf"/>
</dbReference>
<dbReference type="SUPFAM" id="SSF51735">
    <property type="entry name" value="NAD(P)-binding Rossmann-fold domains"/>
    <property type="match status" value="1"/>
</dbReference>
<keyword evidence="4" id="KW-1185">Reference proteome</keyword>
<sequence>MDASDKVPLDRSVSIEAMKEVSRMAAEDLTGKVALVTGSSRGLGRHYALHLARAGADVIVHDVHAQAASEFGEAPSGEAVVEEIQALGRRAAFFIADLTDAAQVERFVQQALDKLGQIDILVNNAGGDIGAHTPRPDPNDALDIDPADIRSVVERNLLTSMFTCKYVGSHMRARGTGKIINVGSAAGHVAARTGLIYAAAKAGVSHYTRCLAEELRPFGVNVNCLSPAPTYTGRFLATRSVGSEEGRSKLQRIAQPEDMAKIILFLASTQSDILTGETIVCWFG</sequence>
<reference evidence="3 4" key="1">
    <citation type="journal article" date="2021" name="Int. J. Syst. Evol. Microbiol.">
        <title>Reticulibacter mediterranei gen. nov., sp. nov., within the new family Reticulibacteraceae fam. nov., and Ktedonospora formicarum gen. nov., sp. nov., Ktedonobacter robiniae sp. nov., Dictyobacter formicarum sp. nov. and Dictyobacter arantiisoli sp. nov., belonging to the class Ktedonobacteria.</title>
        <authorList>
            <person name="Yabe S."/>
            <person name="Zheng Y."/>
            <person name="Wang C.M."/>
            <person name="Sakai Y."/>
            <person name="Abe K."/>
            <person name="Yokota A."/>
            <person name="Donadio S."/>
            <person name="Cavaletti L."/>
            <person name="Monciardini P."/>
        </authorList>
    </citation>
    <scope>NUCLEOTIDE SEQUENCE [LARGE SCALE GENOMIC DNA]</scope>
    <source>
        <strain evidence="3 4">SOSP1-9</strain>
    </source>
</reference>
<organism evidence="3 4">
    <name type="scientific">Dictyobacter formicarum</name>
    <dbReference type="NCBI Taxonomy" id="2778368"/>
    <lineage>
        <taxon>Bacteria</taxon>
        <taxon>Bacillati</taxon>
        <taxon>Chloroflexota</taxon>
        <taxon>Ktedonobacteria</taxon>
        <taxon>Ktedonobacterales</taxon>
        <taxon>Dictyobacteraceae</taxon>
        <taxon>Dictyobacter</taxon>
    </lineage>
</organism>
<comment type="caution">
    <text evidence="3">The sequence shown here is derived from an EMBL/GenBank/DDBJ whole genome shotgun (WGS) entry which is preliminary data.</text>
</comment>
<dbReference type="RefSeq" id="WP_201361472.1">
    <property type="nucleotide sequence ID" value="NZ_BNJJ01000004.1"/>
</dbReference>
<proteinExistence type="inferred from homology"/>
<protein>
    <submittedName>
        <fullName evidence="3">3-oxoacyl-ACP reductase</fullName>
    </submittedName>
</protein>
<evidence type="ECO:0000313" key="3">
    <source>
        <dbReference type="EMBL" id="GHO83830.1"/>
    </source>
</evidence>
<name>A0ABQ3VCX5_9CHLR</name>
<dbReference type="PANTHER" id="PTHR42760">
    <property type="entry name" value="SHORT-CHAIN DEHYDROGENASES/REDUCTASES FAMILY MEMBER"/>
    <property type="match status" value="1"/>
</dbReference>
<evidence type="ECO:0000256" key="1">
    <source>
        <dbReference type="ARBA" id="ARBA00006484"/>
    </source>
</evidence>
<dbReference type="InterPro" id="IPR002347">
    <property type="entry name" value="SDR_fam"/>
</dbReference>
<comment type="similarity">
    <text evidence="1 2">Belongs to the short-chain dehydrogenases/reductases (SDR) family.</text>
</comment>
<dbReference type="Gene3D" id="3.40.50.720">
    <property type="entry name" value="NAD(P)-binding Rossmann-like Domain"/>
    <property type="match status" value="1"/>
</dbReference>
<dbReference type="PANTHER" id="PTHR42760:SF78">
    <property type="entry name" value="3-OXOACYL-[ACYL-CARRIER-PROTEIN] REDUCTASE [NADH]"/>
    <property type="match status" value="1"/>
</dbReference>
<evidence type="ECO:0000313" key="4">
    <source>
        <dbReference type="Proteomes" id="UP000635565"/>
    </source>
</evidence>
<evidence type="ECO:0000256" key="2">
    <source>
        <dbReference type="RuleBase" id="RU000363"/>
    </source>
</evidence>
<accession>A0ABQ3VCX5</accession>
<dbReference type="CDD" id="cd05233">
    <property type="entry name" value="SDR_c"/>
    <property type="match status" value="1"/>
</dbReference>
<dbReference type="Proteomes" id="UP000635565">
    <property type="component" value="Unassembled WGS sequence"/>
</dbReference>
<dbReference type="InterPro" id="IPR020904">
    <property type="entry name" value="Sc_DH/Rdtase_CS"/>
</dbReference>
<dbReference type="PROSITE" id="PS00061">
    <property type="entry name" value="ADH_SHORT"/>
    <property type="match status" value="1"/>
</dbReference>
<dbReference type="PRINTS" id="PR00080">
    <property type="entry name" value="SDRFAMILY"/>
</dbReference>
<dbReference type="EMBL" id="BNJJ01000004">
    <property type="protein sequence ID" value="GHO83830.1"/>
    <property type="molecule type" value="Genomic_DNA"/>
</dbReference>
<dbReference type="Pfam" id="PF00106">
    <property type="entry name" value="adh_short"/>
    <property type="match status" value="1"/>
</dbReference>